<evidence type="ECO:0000256" key="2">
    <source>
        <dbReference type="SAM" id="MobiDB-lite"/>
    </source>
</evidence>
<accession>A0A6G1GQ46</accession>
<keyword evidence="1" id="KW-0175">Coiled coil</keyword>
<dbReference type="EMBL" id="ML977178">
    <property type="protein sequence ID" value="KAF1983051.1"/>
    <property type="molecule type" value="Genomic_DNA"/>
</dbReference>
<dbReference type="AlphaFoldDB" id="A0A6G1GQ46"/>
<proteinExistence type="predicted"/>
<evidence type="ECO:0000256" key="1">
    <source>
        <dbReference type="SAM" id="Coils"/>
    </source>
</evidence>
<feature type="coiled-coil region" evidence="1">
    <location>
        <begin position="99"/>
        <end position="155"/>
    </location>
</feature>
<protein>
    <recommendedName>
        <fullName evidence="5">C3H1-type domain-containing protein</fullName>
    </recommendedName>
</protein>
<reference evidence="3" key="1">
    <citation type="journal article" date="2020" name="Stud. Mycol.">
        <title>101 Dothideomycetes genomes: a test case for predicting lifestyles and emergence of pathogens.</title>
        <authorList>
            <person name="Haridas S."/>
            <person name="Albert R."/>
            <person name="Binder M."/>
            <person name="Bloem J."/>
            <person name="Labutti K."/>
            <person name="Salamov A."/>
            <person name="Andreopoulos B."/>
            <person name="Baker S."/>
            <person name="Barry K."/>
            <person name="Bills G."/>
            <person name="Bluhm B."/>
            <person name="Cannon C."/>
            <person name="Castanera R."/>
            <person name="Culley D."/>
            <person name="Daum C."/>
            <person name="Ezra D."/>
            <person name="Gonzalez J."/>
            <person name="Henrissat B."/>
            <person name="Kuo A."/>
            <person name="Liang C."/>
            <person name="Lipzen A."/>
            <person name="Lutzoni F."/>
            <person name="Magnuson J."/>
            <person name="Mondo S."/>
            <person name="Nolan M."/>
            <person name="Ohm R."/>
            <person name="Pangilinan J."/>
            <person name="Park H.-J."/>
            <person name="Ramirez L."/>
            <person name="Alfaro M."/>
            <person name="Sun H."/>
            <person name="Tritt A."/>
            <person name="Yoshinaga Y."/>
            <person name="Zwiers L.-H."/>
            <person name="Turgeon B."/>
            <person name="Goodwin S."/>
            <person name="Spatafora J."/>
            <person name="Crous P."/>
            <person name="Grigoriev I."/>
        </authorList>
    </citation>
    <scope>NUCLEOTIDE SEQUENCE</scope>
    <source>
        <strain evidence="3">CBS 113979</strain>
    </source>
</reference>
<dbReference type="OrthoDB" id="1918685at2759"/>
<dbReference type="Proteomes" id="UP000800041">
    <property type="component" value="Unassembled WGS sequence"/>
</dbReference>
<evidence type="ECO:0000313" key="4">
    <source>
        <dbReference type="Proteomes" id="UP000800041"/>
    </source>
</evidence>
<evidence type="ECO:0008006" key="5">
    <source>
        <dbReference type="Google" id="ProtNLM"/>
    </source>
</evidence>
<gene>
    <name evidence="3" type="ORF">K402DRAFT_437050</name>
</gene>
<evidence type="ECO:0000313" key="3">
    <source>
        <dbReference type="EMBL" id="KAF1983051.1"/>
    </source>
</evidence>
<sequence>MSRDFYQNWRGRNTSTPVFGESAGSPAVSESDRPHDRVRTRPKDFDHPLTCFYWANGGCKKSAMECHYAHWETGYVSEAPVSNGRESVAGKNASRHYEVMRTQEQILAARENAVKAREERLREHQSDVEIQAENNAREKKRLLVLEEQLKEQQKLIPTADVSEKLQRDAEDLDVDRRTLFVAINCFDEQLHDVNAASIKASSDLKLIENRLEAIARQQISPSPNEIADLVERLTNISKALKKQLDKAKDSIFGQLRADPYSKGR</sequence>
<organism evidence="3 4">
    <name type="scientific">Aulographum hederae CBS 113979</name>
    <dbReference type="NCBI Taxonomy" id="1176131"/>
    <lineage>
        <taxon>Eukaryota</taxon>
        <taxon>Fungi</taxon>
        <taxon>Dikarya</taxon>
        <taxon>Ascomycota</taxon>
        <taxon>Pezizomycotina</taxon>
        <taxon>Dothideomycetes</taxon>
        <taxon>Pleosporomycetidae</taxon>
        <taxon>Aulographales</taxon>
        <taxon>Aulographaceae</taxon>
    </lineage>
</organism>
<name>A0A6G1GQ46_9PEZI</name>
<keyword evidence="4" id="KW-1185">Reference proteome</keyword>
<feature type="region of interest" description="Disordered" evidence="2">
    <location>
        <begin position="1"/>
        <end position="41"/>
    </location>
</feature>
<feature type="compositionally biased region" description="Basic and acidic residues" evidence="2">
    <location>
        <begin position="30"/>
        <end position="41"/>
    </location>
</feature>